<evidence type="ECO:0000256" key="2">
    <source>
        <dbReference type="SAM" id="MobiDB-lite"/>
    </source>
</evidence>
<sequence>MNVAREQLTSIVERIERLEEEKKGIADDIRDIYAEAKANGFEVKAIRRIVSDRKVEKTERDEFEAILDTYRAALGMLPEFRNDGDVGLPGGGGGDDTATTNRP</sequence>
<organism evidence="4">
    <name type="scientific">hydrothermal vent metagenome</name>
    <dbReference type="NCBI Taxonomy" id="652676"/>
    <lineage>
        <taxon>unclassified sequences</taxon>
        <taxon>metagenomes</taxon>
        <taxon>ecological metagenomes</taxon>
    </lineage>
</organism>
<feature type="coiled-coil region" evidence="1">
    <location>
        <begin position="1"/>
        <end position="35"/>
    </location>
</feature>
<dbReference type="InterPro" id="IPR046367">
    <property type="entry name" value="GapR-like_DNA-bd"/>
</dbReference>
<accession>A0A3B0UBE9</accession>
<dbReference type="EMBL" id="UOEM01000110">
    <property type="protein sequence ID" value="VAW18024.1"/>
    <property type="molecule type" value="Genomic_DNA"/>
</dbReference>
<reference evidence="4" key="1">
    <citation type="submission" date="2018-06" db="EMBL/GenBank/DDBJ databases">
        <authorList>
            <person name="Zhirakovskaya E."/>
        </authorList>
    </citation>
    <scope>NUCLEOTIDE SEQUENCE</scope>
</reference>
<name>A0A3B0UBE9_9ZZZZ</name>
<evidence type="ECO:0000256" key="1">
    <source>
        <dbReference type="SAM" id="Coils"/>
    </source>
</evidence>
<evidence type="ECO:0000259" key="3">
    <source>
        <dbReference type="Pfam" id="PF10073"/>
    </source>
</evidence>
<protein>
    <submittedName>
        <fullName evidence="4">Phage protein (ACLAME 978)</fullName>
    </submittedName>
</protein>
<feature type="domain" description="GapR-like DNA-binding" evidence="3">
    <location>
        <begin position="4"/>
        <end position="75"/>
    </location>
</feature>
<dbReference type="Pfam" id="PF10073">
    <property type="entry name" value="GapR_DNA-bd"/>
    <property type="match status" value="1"/>
</dbReference>
<gene>
    <name evidence="4" type="ORF">MNBD_ALPHA09-38</name>
</gene>
<dbReference type="AlphaFoldDB" id="A0A3B0UBE9"/>
<dbReference type="NCBIfam" id="NF010247">
    <property type="entry name" value="PRK13694.1"/>
    <property type="match status" value="1"/>
</dbReference>
<evidence type="ECO:0000313" key="4">
    <source>
        <dbReference type="EMBL" id="VAW18024.1"/>
    </source>
</evidence>
<feature type="region of interest" description="Disordered" evidence="2">
    <location>
        <begin position="82"/>
        <end position="103"/>
    </location>
</feature>
<proteinExistence type="predicted"/>
<keyword evidence="1" id="KW-0175">Coiled coil</keyword>
<dbReference type="GO" id="GO:0003677">
    <property type="term" value="F:DNA binding"/>
    <property type="evidence" value="ECO:0007669"/>
    <property type="project" value="InterPro"/>
</dbReference>